<evidence type="ECO:0000256" key="5">
    <source>
        <dbReference type="SAM" id="Coils"/>
    </source>
</evidence>
<feature type="transmembrane region" description="Helical" evidence="6">
    <location>
        <begin position="12"/>
        <end position="32"/>
    </location>
</feature>
<dbReference type="Pfam" id="PF02518">
    <property type="entry name" value="HATPase_c"/>
    <property type="match status" value="1"/>
</dbReference>
<keyword evidence="6" id="KW-1133">Transmembrane helix</keyword>
<keyword evidence="2" id="KW-0597">Phosphoprotein</keyword>
<dbReference type="SMART" id="SM00387">
    <property type="entry name" value="HATPase_c"/>
    <property type="match status" value="1"/>
</dbReference>
<dbReference type="SUPFAM" id="SSF55874">
    <property type="entry name" value="ATPase domain of HSP90 chaperone/DNA topoisomerase II/histidine kinase"/>
    <property type="match status" value="1"/>
</dbReference>
<keyword evidence="5" id="KW-0175">Coiled coil</keyword>
<dbReference type="PROSITE" id="PS50885">
    <property type="entry name" value="HAMP"/>
    <property type="match status" value="1"/>
</dbReference>
<keyword evidence="3" id="KW-0808">Transferase</keyword>
<dbReference type="InterPro" id="IPR050640">
    <property type="entry name" value="Bact_2-comp_sensor_kinase"/>
</dbReference>
<dbReference type="Gene3D" id="3.30.450.20">
    <property type="entry name" value="PAS domain"/>
    <property type="match status" value="1"/>
</dbReference>
<gene>
    <name evidence="8" type="ORF">ASU35_06825</name>
</gene>
<keyword evidence="9" id="KW-1185">Reference proteome</keyword>
<keyword evidence="4" id="KW-0418">Kinase</keyword>
<reference evidence="8 9" key="1">
    <citation type="submission" date="2015-11" db="EMBL/GenBank/DDBJ databases">
        <title>Butyribacter intestini gen. nov., sp. nov., a butyric acid-producing bacterium of the family Lachnospiraceae isolated from the human faeces.</title>
        <authorList>
            <person name="Zou Y."/>
            <person name="Xue W."/>
            <person name="Luo G."/>
            <person name="Lv M."/>
        </authorList>
    </citation>
    <scope>NUCLEOTIDE SEQUENCE [LARGE SCALE GENOMIC DNA]</scope>
    <source>
        <strain evidence="8 9">ACET-33324</strain>
    </source>
</reference>
<dbReference type="SMART" id="SM00304">
    <property type="entry name" value="HAMP"/>
    <property type="match status" value="1"/>
</dbReference>
<dbReference type="InterPro" id="IPR036890">
    <property type="entry name" value="HATPase_C_sf"/>
</dbReference>
<comment type="caution">
    <text evidence="8">The sequence shown here is derived from an EMBL/GenBank/DDBJ whole genome shotgun (WGS) entry which is preliminary data.</text>
</comment>
<dbReference type="AlphaFoldDB" id="A0A0V8QI88"/>
<name>A0A0V8QI88_9FIRM</name>
<dbReference type="Pfam" id="PF06580">
    <property type="entry name" value="His_kinase"/>
    <property type="match status" value="1"/>
</dbReference>
<sequence>MKRYTLESKIKKIYFVGFVGIILISVLGFAVMSNSMYSEQAFTFCENTVSLNLNLLENRLMQIQEIQRSIAEDSRIKEIIKYHAVNEEIDYSIELYQQREVADRFSLLFRSEGIDNAYIVDARGECLYTYKASLYPGRLIEEEWFQEIMEKAYMSSSYISRVHDKSYLLNGSKETCISMVMPITLGADGVVFSPKAYLVCDVSPGQILESSSADIKFALLYAEEEWYSFEEIEGSEDIRKEIEEGDASVRKIRRKGDNDLLVVSMGTKNFGLQLIGVKELAEESQMQRNLILLAGITMGAAALLTLIVSKQTTAAIVRPVKRLIEKCNEVSAGNYEIEFEKEEIQELGVLSDTIQNMIDNVVSLNKKMVEEEKRFSQQRLRALQHQINPHFINNVLQSIKALALEGKMKEISDMATCLGKVMAYSVYQPYESVTVKEELEHIKNYLEVQNIRFENRIIYSVECSGQAGNAKILKLILQPLVENAIEHGLGLREREIITIDAVEEEDMVCIIISDNGKGISEEKILQIREKLASGEVYDQQKSIGILNVNERLINKYGKEYGLELFSKEGNQTTVIVKLPKEREENGEYEGIAGR</sequence>
<evidence type="ECO:0000256" key="1">
    <source>
        <dbReference type="ARBA" id="ARBA00004370"/>
    </source>
</evidence>
<protein>
    <recommendedName>
        <fullName evidence="7">HAMP domain-containing protein</fullName>
    </recommendedName>
</protein>
<evidence type="ECO:0000256" key="4">
    <source>
        <dbReference type="ARBA" id="ARBA00022777"/>
    </source>
</evidence>
<dbReference type="InterPro" id="IPR010559">
    <property type="entry name" value="Sig_transdc_His_kin_internal"/>
</dbReference>
<evidence type="ECO:0000256" key="6">
    <source>
        <dbReference type="SAM" id="Phobius"/>
    </source>
</evidence>
<organism evidence="8 9">
    <name type="scientific">Acetivibrio ethanolgignens</name>
    <dbReference type="NCBI Taxonomy" id="290052"/>
    <lineage>
        <taxon>Bacteria</taxon>
        <taxon>Bacillati</taxon>
        <taxon>Bacillota</taxon>
        <taxon>Clostridia</taxon>
        <taxon>Eubacteriales</taxon>
        <taxon>Oscillospiraceae</taxon>
        <taxon>Acetivibrio</taxon>
    </lineage>
</organism>
<comment type="subcellular location">
    <subcellularLocation>
        <location evidence="1">Membrane</location>
    </subcellularLocation>
</comment>
<dbReference type="GO" id="GO:0016020">
    <property type="term" value="C:membrane"/>
    <property type="evidence" value="ECO:0007669"/>
    <property type="project" value="UniProtKB-SubCell"/>
</dbReference>
<dbReference type="Proteomes" id="UP000054874">
    <property type="component" value="Unassembled WGS sequence"/>
</dbReference>
<proteinExistence type="predicted"/>
<dbReference type="SUPFAM" id="SSF158472">
    <property type="entry name" value="HAMP domain-like"/>
    <property type="match status" value="1"/>
</dbReference>
<dbReference type="RefSeq" id="WP_058351695.1">
    <property type="nucleotide sequence ID" value="NZ_CABMMD010000046.1"/>
</dbReference>
<evidence type="ECO:0000256" key="2">
    <source>
        <dbReference type="ARBA" id="ARBA00022553"/>
    </source>
</evidence>
<feature type="coiled-coil region" evidence="5">
    <location>
        <begin position="354"/>
        <end position="386"/>
    </location>
</feature>
<dbReference type="PANTHER" id="PTHR34220:SF7">
    <property type="entry name" value="SENSOR HISTIDINE KINASE YPDA"/>
    <property type="match status" value="1"/>
</dbReference>
<dbReference type="PANTHER" id="PTHR34220">
    <property type="entry name" value="SENSOR HISTIDINE KINASE YPDA"/>
    <property type="match status" value="1"/>
</dbReference>
<accession>A0A0V8QI88</accession>
<dbReference type="EMBL" id="LNAM01000046">
    <property type="protein sequence ID" value="KSV60115.1"/>
    <property type="molecule type" value="Genomic_DNA"/>
</dbReference>
<evidence type="ECO:0000256" key="3">
    <source>
        <dbReference type="ARBA" id="ARBA00022679"/>
    </source>
</evidence>
<dbReference type="CDD" id="cd06225">
    <property type="entry name" value="HAMP"/>
    <property type="match status" value="1"/>
</dbReference>
<keyword evidence="6" id="KW-0472">Membrane</keyword>
<dbReference type="Gene3D" id="6.10.340.10">
    <property type="match status" value="1"/>
</dbReference>
<dbReference type="STRING" id="290052.ASU35_06825"/>
<dbReference type="InterPro" id="IPR003660">
    <property type="entry name" value="HAMP_dom"/>
</dbReference>
<evidence type="ECO:0000313" key="8">
    <source>
        <dbReference type="EMBL" id="KSV60115.1"/>
    </source>
</evidence>
<evidence type="ECO:0000259" key="7">
    <source>
        <dbReference type="PROSITE" id="PS50885"/>
    </source>
</evidence>
<evidence type="ECO:0000313" key="9">
    <source>
        <dbReference type="Proteomes" id="UP000054874"/>
    </source>
</evidence>
<dbReference type="InterPro" id="IPR003594">
    <property type="entry name" value="HATPase_dom"/>
</dbReference>
<dbReference type="OrthoDB" id="138378at2"/>
<feature type="domain" description="HAMP" evidence="7">
    <location>
        <begin position="314"/>
        <end position="366"/>
    </location>
</feature>
<dbReference type="Gene3D" id="3.30.565.10">
    <property type="entry name" value="Histidine kinase-like ATPase, C-terminal domain"/>
    <property type="match status" value="1"/>
</dbReference>
<keyword evidence="6" id="KW-0812">Transmembrane</keyword>
<dbReference type="GO" id="GO:0000155">
    <property type="term" value="F:phosphorelay sensor kinase activity"/>
    <property type="evidence" value="ECO:0007669"/>
    <property type="project" value="InterPro"/>
</dbReference>